<evidence type="ECO:0000313" key="2">
    <source>
        <dbReference type="EMBL" id="ETN79075.1"/>
    </source>
</evidence>
<dbReference type="EMBL" id="KI659662">
    <property type="protein sequence ID" value="ETN79075.1"/>
    <property type="molecule type" value="Genomic_DNA"/>
</dbReference>
<protein>
    <submittedName>
        <fullName evidence="2">Uncharacterized protein</fullName>
    </submittedName>
</protein>
<accession>W2TAL6</accession>
<evidence type="ECO:0000313" key="3">
    <source>
        <dbReference type="Proteomes" id="UP000053676"/>
    </source>
</evidence>
<dbReference type="OrthoDB" id="6513042at2759"/>
<gene>
    <name evidence="2" type="ORF">NECAME_10047</name>
</gene>
<dbReference type="OMA" id="CAVVIAN"/>
<dbReference type="KEGG" id="nai:NECAME_10047"/>
<dbReference type="Proteomes" id="UP000053676">
    <property type="component" value="Unassembled WGS sequence"/>
</dbReference>
<dbReference type="STRING" id="51031.W2TAL6"/>
<organism evidence="2 3">
    <name type="scientific">Necator americanus</name>
    <name type="common">Human hookworm</name>
    <dbReference type="NCBI Taxonomy" id="51031"/>
    <lineage>
        <taxon>Eukaryota</taxon>
        <taxon>Metazoa</taxon>
        <taxon>Ecdysozoa</taxon>
        <taxon>Nematoda</taxon>
        <taxon>Chromadorea</taxon>
        <taxon>Rhabditida</taxon>
        <taxon>Rhabditina</taxon>
        <taxon>Rhabditomorpha</taxon>
        <taxon>Strongyloidea</taxon>
        <taxon>Ancylostomatidae</taxon>
        <taxon>Bunostominae</taxon>
        <taxon>Necator</taxon>
    </lineage>
</organism>
<keyword evidence="3" id="KW-1185">Reference proteome</keyword>
<sequence length="602" mass="67909">MGRTPKSKIASLYHFWNAQQQEQQRQQPRQQQISGNNLGLQHEVITLHDSPLEHLNAVPLNDSASPDTPRRNAPSWAPLARHSTTSDPSPSSKYLPAALRHISPASEAELERSGFDPLEGSSIRYPANEYLRQYEVDIVKSCVAVNSVISLPLAVSADHICAVVIANFLRWFPRSRAVFCCNSLDAAQLFEERLLTVGIVAEEISIVDTFQTFKKIPTHKVGRVIVTTPQTLEKIVESDSTVIEDIRCLSFCLESSENLRITKYKSVVGTLTVKGILFRVIVVTPSVPSTTRKLGPLRKRQQLITSLFISQWIEPPASDLSFRNGSVPLGISVGYYRTIEILSDTRSLIEKWLKRSIFYLEKLHALIPLPSTRPEHLFSLEWDQIATVTFYFSTSAAAFRKYHRLPTQCTGLFSHVNNDVILVLGMDIPDATNVIDTACSNQLHIVVSLDRRYNFNFELSRLQLPSGKMQLVQYLPQVYSATNGVGECSRRHGFELTSAEFSEFCDRLAALPVIERGTYKRSRGLALLGQPYDLVNALPQPQNFGDIPGSTLSEMIQEYSRGMDVIKKRRKTLFTYTDELVDKKKIEFYESMIEKLDKLLSI</sequence>
<reference evidence="3" key="1">
    <citation type="journal article" date="2014" name="Nat. Genet.">
        <title>Genome of the human hookworm Necator americanus.</title>
        <authorList>
            <person name="Tang Y.T."/>
            <person name="Gao X."/>
            <person name="Rosa B.A."/>
            <person name="Abubucker S."/>
            <person name="Hallsworth-Pepin K."/>
            <person name="Martin J."/>
            <person name="Tyagi R."/>
            <person name="Heizer E."/>
            <person name="Zhang X."/>
            <person name="Bhonagiri-Palsikar V."/>
            <person name="Minx P."/>
            <person name="Warren W.C."/>
            <person name="Wang Q."/>
            <person name="Zhan B."/>
            <person name="Hotez P.J."/>
            <person name="Sternberg P.W."/>
            <person name="Dougall A."/>
            <person name="Gaze S.T."/>
            <person name="Mulvenna J."/>
            <person name="Sotillo J."/>
            <person name="Ranganathan S."/>
            <person name="Rabelo E.M."/>
            <person name="Wilson R.K."/>
            <person name="Felgner P.L."/>
            <person name="Bethony J."/>
            <person name="Hawdon J.M."/>
            <person name="Gasser R.B."/>
            <person name="Loukas A."/>
            <person name="Mitreva M."/>
        </authorList>
    </citation>
    <scope>NUCLEOTIDE SEQUENCE [LARGE SCALE GENOMIC DNA]</scope>
</reference>
<feature type="compositionally biased region" description="Polar residues" evidence="1">
    <location>
        <begin position="82"/>
        <end position="92"/>
    </location>
</feature>
<proteinExistence type="predicted"/>
<evidence type="ECO:0000256" key="1">
    <source>
        <dbReference type="SAM" id="MobiDB-lite"/>
    </source>
</evidence>
<dbReference type="Gene3D" id="3.40.50.300">
    <property type="entry name" value="P-loop containing nucleotide triphosphate hydrolases"/>
    <property type="match status" value="1"/>
</dbReference>
<dbReference type="InterPro" id="IPR027417">
    <property type="entry name" value="P-loop_NTPase"/>
</dbReference>
<name>W2TAL6_NECAM</name>
<dbReference type="AlphaFoldDB" id="W2TAL6"/>
<feature type="region of interest" description="Disordered" evidence="1">
    <location>
        <begin position="56"/>
        <end position="95"/>
    </location>
</feature>